<feature type="binding site" evidence="14">
    <location>
        <position position="26"/>
    </location>
    <ligand>
        <name>Mg(2+)</name>
        <dbReference type="ChEBI" id="CHEBI:18420"/>
        <label>2</label>
    </ligand>
</feature>
<dbReference type="AlphaFoldDB" id="A0A0A2XJV5"/>
<evidence type="ECO:0000256" key="2">
    <source>
        <dbReference type="ARBA" id="ARBA00022448"/>
    </source>
</evidence>
<evidence type="ECO:0000256" key="12">
    <source>
        <dbReference type="NCBIfam" id="TIGR00437"/>
    </source>
</evidence>
<comment type="caution">
    <text evidence="17">The sequence shown here is derived from an EMBL/GenBank/DDBJ whole genome shotgun (WGS) entry which is preliminary data.</text>
</comment>
<dbReference type="Pfam" id="PF07670">
    <property type="entry name" value="Gate"/>
    <property type="match status" value="2"/>
</dbReference>
<dbReference type="CDD" id="cd01879">
    <property type="entry name" value="FeoB"/>
    <property type="match status" value="1"/>
</dbReference>
<comment type="subcellular location">
    <subcellularLocation>
        <location evidence="15">Cell inner membrane</location>
        <topology evidence="15">Multi-pass membrane protein</topology>
    </subcellularLocation>
    <subcellularLocation>
        <location evidence="1">Cell membrane</location>
        <topology evidence="1">Multi-pass membrane protein</topology>
    </subcellularLocation>
</comment>
<keyword evidence="8 15" id="KW-0408">Iron</keyword>
<name>A0A0A2XJV5_9PAST</name>
<keyword evidence="10 13" id="KW-0342">GTP-binding</keyword>
<dbReference type="PANTHER" id="PTHR43185">
    <property type="entry name" value="FERROUS IRON TRANSPORT PROTEIN B"/>
    <property type="match status" value="1"/>
</dbReference>
<keyword evidence="6 13" id="KW-0547">Nucleotide-binding</keyword>
<gene>
    <name evidence="17" type="ORF">P375_05350</name>
</gene>
<feature type="binding site" evidence="13">
    <location>
        <begin position="11"/>
        <end position="18"/>
    </location>
    <ligand>
        <name>GTP</name>
        <dbReference type="ChEBI" id="CHEBI:37565"/>
        <label>1</label>
    </ligand>
</feature>
<feature type="domain" description="FeoB-type G" evidence="16">
    <location>
        <begin position="4"/>
        <end position="168"/>
    </location>
</feature>
<feature type="transmembrane region" description="Helical" evidence="15">
    <location>
        <begin position="279"/>
        <end position="304"/>
    </location>
</feature>
<feature type="binding site" evidence="14">
    <location>
        <position position="22"/>
    </location>
    <ligand>
        <name>Mg(2+)</name>
        <dbReference type="ChEBI" id="CHEBI:18420"/>
        <label>1</label>
    </ligand>
</feature>
<evidence type="ECO:0000256" key="8">
    <source>
        <dbReference type="ARBA" id="ARBA00023004"/>
    </source>
</evidence>
<dbReference type="InterPro" id="IPR011640">
    <property type="entry name" value="Fe2_transport_prot_B_C"/>
</dbReference>
<evidence type="ECO:0000256" key="9">
    <source>
        <dbReference type="ARBA" id="ARBA00023065"/>
    </source>
</evidence>
<reference evidence="17 18" key="1">
    <citation type="submission" date="2014-08" db="EMBL/GenBank/DDBJ databases">
        <title>Chaperone-usher fimbriae in a diverse selection of Gallibacterium genomes.</title>
        <authorList>
            <person name="Kudirkiene E."/>
            <person name="Bager R.J."/>
            <person name="Johnson T.J."/>
            <person name="Bojesen A.M."/>
        </authorList>
    </citation>
    <scope>NUCLEOTIDE SEQUENCE [LARGE SCALE GENOMIC DNA]</scope>
    <source>
        <strain evidence="17 18">CCM5976</strain>
    </source>
</reference>
<keyword evidence="9" id="KW-0406">Ion transport</keyword>
<sequence length="623" mass="68271">MNNQLKFALIGPPNCGKTVLFNALTGSNARIANYPGVTVDRREGTLLGHTNITILDLPGTYSLHTTSPDEEVSRNVLLGHLGDIPDAIIAVADATNLRMTLRMALELKALGLPMVISINLFDIANARGLQIDTNKMSELLGVPVIGTVAVSKKGQQKIKQAVEQLAGQVSTHQKTSQQLEQITNQLDSEQLFQQVDHILEQSVHNINFLPRWHQRLDHIFLHPIWGILTLIIVMLLMFQAVYAWAAPFMDGIETGFSLLSEWLASVLPDGILKDLLIDGIVAGVSSVLVFLPQIAILFALLLILEDSGYLPRAAYLLDSFLAKSGLSGRSFIPLLSGFACAVPAIMSARTITDPRERLVTIAIAPLLTCSARLPVYTLIIAAVIPDQQVWGIFNLQGLTLFALYTIGVLSAGFIAFILKLFAKHKGKIQQFPLLMELPTYRMPNFRHIVITLWERVSAFLKRAGTIIFALSIILWVLVSFPAAPENAVSPPIDYSFAGALGHLIEPIFRPLGFTWEMCIAMVPGIAAREVVVAALGTVYAVSSTNEEAAQQMLIPLIRDSWGLATAFSFLAWYVYAPMCMATLAVIKRETKSAKQTLLITCYLTALAYLFAYIVYHIARGAGL</sequence>
<evidence type="ECO:0000313" key="17">
    <source>
        <dbReference type="EMBL" id="KGQ32488.1"/>
    </source>
</evidence>
<keyword evidence="3" id="KW-1003">Cell membrane</keyword>
<feature type="transmembrane region" description="Helical" evidence="15">
    <location>
        <begin position="401"/>
        <end position="422"/>
    </location>
</feature>
<feature type="transmembrane region" description="Helical" evidence="15">
    <location>
        <begin position="561"/>
        <end position="585"/>
    </location>
</feature>
<feature type="transmembrane region" description="Helical" evidence="15">
    <location>
        <begin position="463"/>
        <end position="483"/>
    </location>
</feature>
<evidence type="ECO:0000313" key="18">
    <source>
        <dbReference type="Proteomes" id="UP000030418"/>
    </source>
</evidence>
<accession>A0A0A2XJV5</accession>
<feature type="binding site" evidence="14">
    <location>
        <position position="25"/>
    </location>
    <ligand>
        <name>Mg(2+)</name>
        <dbReference type="ChEBI" id="CHEBI:18420"/>
        <label>2</label>
    </ligand>
</feature>
<dbReference type="PANTHER" id="PTHR43185:SF1">
    <property type="entry name" value="FE(2+) TRANSPORTER FEOB"/>
    <property type="match status" value="1"/>
</dbReference>
<feature type="transmembrane region" description="Helical" evidence="15">
    <location>
        <begin position="597"/>
        <end position="618"/>
    </location>
</feature>
<feature type="binding site" evidence="14">
    <location>
        <position position="23"/>
    </location>
    <ligand>
        <name>Mg(2+)</name>
        <dbReference type="ChEBI" id="CHEBI:18420"/>
        <label>2</label>
    </ligand>
</feature>
<organism evidence="17 18">
    <name type="scientific">Gallibacterium genomosp. 2</name>
    <dbReference type="NCBI Taxonomy" id="155517"/>
    <lineage>
        <taxon>Bacteria</taxon>
        <taxon>Pseudomonadati</taxon>
        <taxon>Pseudomonadota</taxon>
        <taxon>Gammaproteobacteria</taxon>
        <taxon>Pasteurellales</taxon>
        <taxon>Pasteurellaceae</taxon>
        <taxon>Gallibacterium</taxon>
    </lineage>
</organism>
<dbReference type="SUPFAM" id="SSF52540">
    <property type="entry name" value="P-loop containing nucleoside triphosphate hydrolases"/>
    <property type="match status" value="1"/>
</dbReference>
<dbReference type="InterPro" id="IPR003373">
    <property type="entry name" value="Fe2_transport_prot-B"/>
</dbReference>
<dbReference type="Pfam" id="PF07664">
    <property type="entry name" value="FeoB_C"/>
    <property type="match status" value="1"/>
</dbReference>
<dbReference type="RefSeq" id="WP_039135170.1">
    <property type="nucleotide sequence ID" value="NZ_JPXY01000022.1"/>
</dbReference>
<keyword evidence="5 15" id="KW-0812">Transmembrane</keyword>
<dbReference type="GO" id="GO:0005525">
    <property type="term" value="F:GTP binding"/>
    <property type="evidence" value="ECO:0007669"/>
    <property type="project" value="UniProtKB-KW"/>
</dbReference>
<keyword evidence="18" id="KW-1185">Reference proteome</keyword>
<dbReference type="InterPro" id="IPR011642">
    <property type="entry name" value="Gate_dom"/>
</dbReference>
<keyword evidence="14" id="KW-0479">Metal-binding</keyword>
<feature type="transmembrane region" description="Helical" evidence="15">
    <location>
        <begin position="219"/>
        <end position="242"/>
    </location>
</feature>
<keyword evidence="2 15" id="KW-0813">Transport</keyword>
<evidence type="ECO:0000256" key="13">
    <source>
        <dbReference type="PIRSR" id="PIRSR603373-1"/>
    </source>
</evidence>
<feature type="binding site" evidence="13">
    <location>
        <begin position="36"/>
        <end position="40"/>
    </location>
    <ligand>
        <name>GTP</name>
        <dbReference type="ChEBI" id="CHEBI:37565"/>
        <label>1</label>
    </ligand>
</feature>
<evidence type="ECO:0000256" key="1">
    <source>
        <dbReference type="ARBA" id="ARBA00004651"/>
    </source>
</evidence>
<keyword evidence="4 15" id="KW-0410">Iron transport</keyword>
<evidence type="ECO:0000256" key="14">
    <source>
        <dbReference type="PIRSR" id="PIRSR603373-2"/>
    </source>
</evidence>
<keyword evidence="14" id="KW-0460">Magnesium</keyword>
<evidence type="ECO:0000256" key="4">
    <source>
        <dbReference type="ARBA" id="ARBA00022496"/>
    </source>
</evidence>
<dbReference type="PRINTS" id="PR00326">
    <property type="entry name" value="GTP1OBG"/>
</dbReference>
<evidence type="ECO:0000256" key="6">
    <source>
        <dbReference type="ARBA" id="ARBA00022741"/>
    </source>
</evidence>
<dbReference type="PROSITE" id="PS51711">
    <property type="entry name" value="G_FEOB"/>
    <property type="match status" value="1"/>
</dbReference>
<comment type="caution">
    <text evidence="15">Lacks conserved residue(s) required for the propagation of feature annotation.</text>
</comment>
<dbReference type="GO" id="GO:0005886">
    <property type="term" value="C:plasma membrane"/>
    <property type="evidence" value="ECO:0007669"/>
    <property type="project" value="UniProtKB-SubCell"/>
</dbReference>
<evidence type="ECO:0000256" key="15">
    <source>
        <dbReference type="RuleBase" id="RU362098"/>
    </source>
</evidence>
<evidence type="ECO:0000259" key="16">
    <source>
        <dbReference type="PROSITE" id="PS51711"/>
    </source>
</evidence>
<feature type="transmembrane region" description="Helical" evidence="15">
    <location>
        <begin position="358"/>
        <end position="381"/>
    </location>
</feature>
<dbReference type="Proteomes" id="UP000030418">
    <property type="component" value="Unassembled WGS sequence"/>
</dbReference>
<keyword evidence="11 15" id="KW-0472">Membrane</keyword>
<dbReference type="EMBL" id="JPXY01000022">
    <property type="protein sequence ID" value="KGQ32488.1"/>
    <property type="molecule type" value="Genomic_DNA"/>
</dbReference>
<evidence type="ECO:0000256" key="7">
    <source>
        <dbReference type="ARBA" id="ARBA00022989"/>
    </source>
</evidence>
<feature type="binding site" evidence="13">
    <location>
        <begin position="119"/>
        <end position="122"/>
    </location>
    <ligand>
        <name>GTP</name>
        <dbReference type="ChEBI" id="CHEBI:37565"/>
        <label>1</label>
    </ligand>
</feature>
<comment type="similarity">
    <text evidence="15">Belongs to the TRAFAC class TrmE-Era-EngA-EngB-Septin-like GTPase superfamily. FeoB GTPase (TC 9.A.8) family.</text>
</comment>
<dbReference type="GO" id="GO:0046872">
    <property type="term" value="F:metal ion binding"/>
    <property type="evidence" value="ECO:0007669"/>
    <property type="project" value="UniProtKB-KW"/>
</dbReference>
<keyword evidence="7 15" id="KW-1133">Transmembrane helix</keyword>
<dbReference type="Pfam" id="PF02421">
    <property type="entry name" value="FeoB_N"/>
    <property type="match status" value="1"/>
</dbReference>
<dbReference type="GO" id="GO:0015093">
    <property type="term" value="F:ferrous iron transmembrane transporter activity"/>
    <property type="evidence" value="ECO:0007669"/>
    <property type="project" value="UniProtKB-UniRule"/>
</dbReference>
<evidence type="ECO:0000256" key="10">
    <source>
        <dbReference type="ARBA" id="ARBA00023134"/>
    </source>
</evidence>
<dbReference type="InterPro" id="IPR030389">
    <property type="entry name" value="G_FEOB_dom"/>
</dbReference>
<protein>
    <recommendedName>
        <fullName evidence="12 15">Ferrous iron transport protein B</fullName>
    </recommendedName>
</protein>
<feature type="binding site" evidence="13">
    <location>
        <begin position="56"/>
        <end position="59"/>
    </location>
    <ligand>
        <name>GTP</name>
        <dbReference type="ChEBI" id="CHEBI:37565"/>
        <label>3</label>
    </ligand>
</feature>
<evidence type="ECO:0000256" key="5">
    <source>
        <dbReference type="ARBA" id="ARBA00022692"/>
    </source>
</evidence>
<comment type="function">
    <text evidence="15">Probable transporter of a GTP-driven Fe(2+) uptake system.</text>
</comment>
<evidence type="ECO:0000256" key="3">
    <source>
        <dbReference type="ARBA" id="ARBA00022475"/>
    </source>
</evidence>
<evidence type="ECO:0000256" key="11">
    <source>
        <dbReference type="ARBA" id="ARBA00023136"/>
    </source>
</evidence>
<dbReference type="Gene3D" id="3.40.50.300">
    <property type="entry name" value="P-loop containing nucleotide triphosphate hydrolases"/>
    <property type="match status" value="1"/>
</dbReference>
<dbReference type="NCBIfam" id="TIGR00437">
    <property type="entry name" value="feoB"/>
    <property type="match status" value="1"/>
</dbReference>
<dbReference type="InterPro" id="IPR027417">
    <property type="entry name" value="P-loop_NTPase"/>
</dbReference>
<dbReference type="InterPro" id="IPR050860">
    <property type="entry name" value="FeoB_GTPase"/>
</dbReference>
<proteinExistence type="inferred from homology"/>
<dbReference type="InterPro" id="IPR006073">
    <property type="entry name" value="GTP-bd"/>
</dbReference>